<feature type="transmembrane region" description="Helical" evidence="10">
    <location>
        <begin position="287"/>
        <end position="307"/>
    </location>
</feature>
<evidence type="ECO:0000256" key="6">
    <source>
        <dbReference type="ARBA" id="ARBA00022840"/>
    </source>
</evidence>
<feature type="domain" description="ABC transporter" evidence="11">
    <location>
        <begin position="576"/>
        <end position="826"/>
    </location>
</feature>
<keyword evidence="8 10" id="KW-0472">Membrane</keyword>
<evidence type="ECO:0000256" key="8">
    <source>
        <dbReference type="ARBA" id="ARBA00023136"/>
    </source>
</evidence>
<evidence type="ECO:0000259" key="11">
    <source>
        <dbReference type="PROSITE" id="PS50893"/>
    </source>
</evidence>
<reference evidence="13" key="1">
    <citation type="journal article" date="2020" name="Fungal Divers.">
        <title>Resolving the Mortierellaceae phylogeny through synthesis of multi-gene phylogenetics and phylogenomics.</title>
        <authorList>
            <person name="Vandepol N."/>
            <person name="Liber J."/>
            <person name="Desiro A."/>
            <person name="Na H."/>
            <person name="Kennedy M."/>
            <person name="Barry K."/>
            <person name="Grigoriev I.V."/>
            <person name="Miller A.N."/>
            <person name="O'Donnell K."/>
            <person name="Stajich J.E."/>
            <person name="Bonito G."/>
        </authorList>
    </citation>
    <scope>NUCLEOTIDE SEQUENCE</scope>
    <source>
        <strain evidence="13">NVP1</strain>
    </source>
</reference>
<feature type="transmembrane region" description="Helical" evidence="10">
    <location>
        <begin position="99"/>
        <end position="118"/>
    </location>
</feature>
<dbReference type="EMBL" id="JAAAUY010000012">
    <property type="protein sequence ID" value="KAF9337975.1"/>
    <property type="molecule type" value="Genomic_DNA"/>
</dbReference>
<dbReference type="GO" id="GO:0016020">
    <property type="term" value="C:membrane"/>
    <property type="evidence" value="ECO:0007669"/>
    <property type="project" value="UniProtKB-SubCell"/>
</dbReference>
<dbReference type="Proteomes" id="UP000696485">
    <property type="component" value="Unassembled WGS sequence"/>
</dbReference>
<dbReference type="SMART" id="SM00382">
    <property type="entry name" value="AAA"/>
    <property type="match status" value="2"/>
</dbReference>
<feature type="transmembrane region" description="Helical" evidence="10">
    <location>
        <begin position="364"/>
        <end position="385"/>
    </location>
</feature>
<dbReference type="InterPro" id="IPR011527">
    <property type="entry name" value="ABC1_TM_dom"/>
</dbReference>
<evidence type="ECO:0000256" key="4">
    <source>
        <dbReference type="ARBA" id="ARBA00022737"/>
    </source>
</evidence>
<dbReference type="InterPro" id="IPR003593">
    <property type="entry name" value="AAA+_ATPase"/>
</dbReference>
<dbReference type="FunFam" id="1.20.1560.10:FF:000013">
    <property type="entry name" value="ABC transporter C family member 2"/>
    <property type="match status" value="1"/>
</dbReference>
<feature type="transmembrane region" description="Helical" evidence="10">
    <location>
        <begin position="391"/>
        <end position="409"/>
    </location>
</feature>
<evidence type="ECO:0000259" key="12">
    <source>
        <dbReference type="PROSITE" id="PS50929"/>
    </source>
</evidence>
<comment type="subcellular location">
    <subcellularLocation>
        <location evidence="1">Membrane</location>
        <topology evidence="1">Multi-pass membrane protein</topology>
    </subcellularLocation>
</comment>
<feature type="transmembrane region" description="Helical" evidence="10">
    <location>
        <begin position="508"/>
        <end position="527"/>
    </location>
</feature>
<feature type="transmembrane region" description="Helical" evidence="10">
    <location>
        <begin position="67"/>
        <end position="87"/>
    </location>
</feature>
<feature type="transmembrane region" description="Helical" evidence="10">
    <location>
        <begin position="233"/>
        <end position="253"/>
    </location>
</feature>
<dbReference type="InterPro" id="IPR044746">
    <property type="entry name" value="ABCC_6TM_D1"/>
</dbReference>
<dbReference type="GO" id="GO:0016887">
    <property type="term" value="F:ATP hydrolysis activity"/>
    <property type="evidence" value="ECO:0007669"/>
    <property type="project" value="InterPro"/>
</dbReference>
<keyword evidence="2" id="KW-0813">Transport</keyword>
<dbReference type="CDD" id="cd03250">
    <property type="entry name" value="ABCC_MRP_domain1"/>
    <property type="match status" value="1"/>
</dbReference>
<dbReference type="InterPro" id="IPR017871">
    <property type="entry name" value="ABC_transporter-like_CS"/>
</dbReference>
<feature type="domain" description="ABC transmembrane type-1" evidence="12">
    <location>
        <begin position="259"/>
        <end position="539"/>
    </location>
</feature>
<evidence type="ECO:0000256" key="1">
    <source>
        <dbReference type="ARBA" id="ARBA00004141"/>
    </source>
</evidence>
<dbReference type="PROSITE" id="PS50893">
    <property type="entry name" value="ABC_TRANSPORTER_2"/>
    <property type="match status" value="2"/>
</dbReference>
<keyword evidence="6" id="KW-0067">ATP-binding</keyword>
<keyword evidence="7 10" id="KW-1133">Transmembrane helix</keyword>
<sequence length="1549" mass="173159">MGALSVAAIVGFVLRIIHLRTHRTPHGLGRTEWIYWPTQICISAAFALAFTDIFVQYALGAAPAPSVVFGYLGTGIAWTTAAILNHYEHIYEIRSSDFIFSYFVLSLISLALGVNTTVQIGDSSTATRTQLNVTIGIFASLLLGFVVEAWSRSSTTVQKKSGASAYDKANIFSRCVFHFFQPIVSLSVKRTITQEDIANQLPEFLKTENALSILDEKWRHNLKQFRTHQTKRISLFWTIIQVNSGHLIPVVIFRTIRPLLLFAIPSLLSQFLAYLQDAQDPSKVTTVSYGLMLAVCMYLASQIGAIVQAVSRQYSIFLSFQIKVALNAMIYRKALRLSPGSRQESTTGEIINHMSVDADVWTEAFLYLSMWVSLPVEITAAMVLLYRLLGWSFVAGIAALLALTPFQVWRARVHGKMQKDKLHIMDERIRLTSEVISSIKIAKMYCWEPAFLAQILAVRQRELRKMRELGIIFSIMSIIFISSTLVISLFTLTVFALWGGPDFTPGKLTPQIVFVSMTLFGMLRMPIASLSETTTMTIETLVGTKRIQAFLMREEVDETQVNRSQNLPRDPQEPLIKVKNATFSWIKTPLSSSAHDDTEETPLLVSEPNEGEAPCRSTLEDISLTFDRGSLTAIVGRVGQGKSSLLSAIIGEMYKIQGSLSTSGRIAYVPQNAWILNATLRDNILFGKPYDRERYKHILFACGLEPDIAMLPAGDATEIGERGINLSGGQKQRVSLARAAYDNADIYLLDDPLSAVDAHVEKHLWKHLFGPGGLLKNKTRVLVTHGIHHLKAMDTIVLIKDGRVEESGTYRTLISAQRVFYQLIKEYAIEEREHSQSRHEKTANSMGAKIEENRLSEEAAIDQDLQNLENDSESDTQETVHALAERNASASGTEAGDDDRDSKDSRSGKVILGGTQTSDQKAELIEAERIEEGGITLVTILTFFRAATYKNILIVFVFHVLAQLALVGNSLWLKHWIEVSEDAERDGKSPDLRHFLTVFTLITVAYVAMCALKIGSMFAVARITAAEKLHRDLVTKIMRLPMAFFDTTPLGRIINRFSGDIQAIDERIGWAFVDVIEFSLAVSSSILIVIWSAPIFSAALPSFVLYAYVVQHYYLHVSRAVKRIFHTARSPIFQHFSETLGGVSTLRAMQQQARFIAENAARVDAHTNVHVAYLYCIRWVEVRLDSMSAAIIFLATASFVYSRGTIDPAAAGLALSFALTITQSVNWLIRRWCELLNLLVNVERLREYTELQTEAPEESSKAGLVLVPSSWPHQGRIVFEHYSTRYREGLDLVLKDISVTVENGEKVGIVGRTGAGKSSLTLALFRMIEAANSPWAKATSKFHKSVEEESHLTEHDHDEENHLDGGRIMIDGVDISTIGLHDLRRQIAIIPQDPVLFAGPIRDNLDPFHECTDLALWEALERAHLKRHIQTLPGGLSFEVAQNGENFSVGQRSLICLARALLRQTKILVLDEATSAVDVETDELIQKTIRHEFRDRTILTIAHRIKTVMDSDKILVLEQGRVAEYAEPKVLLQQQESLFYLLAHQAGEI</sequence>
<proteinExistence type="predicted"/>
<dbReference type="InterPro" id="IPR003439">
    <property type="entry name" value="ABC_transporter-like_ATP-bd"/>
</dbReference>
<dbReference type="GO" id="GO:0140359">
    <property type="term" value="F:ABC-type transporter activity"/>
    <property type="evidence" value="ECO:0007669"/>
    <property type="project" value="InterPro"/>
</dbReference>
<feature type="region of interest" description="Disordered" evidence="9">
    <location>
        <begin position="591"/>
        <end position="614"/>
    </location>
</feature>
<protein>
    <submittedName>
        <fullName evidence="13">Multidrug resistance-associated protein 1</fullName>
    </submittedName>
</protein>
<feature type="domain" description="ABC transporter" evidence="11">
    <location>
        <begin position="1277"/>
        <end position="1544"/>
    </location>
</feature>
<feature type="transmembrane region" description="Helical" evidence="10">
    <location>
        <begin position="992"/>
        <end position="1012"/>
    </location>
</feature>
<comment type="caution">
    <text evidence="13">The sequence shown here is derived from an EMBL/GenBank/DDBJ whole genome shotgun (WGS) entry which is preliminary data.</text>
</comment>
<keyword evidence="14" id="KW-1185">Reference proteome</keyword>
<dbReference type="FunFam" id="1.20.1560.10:FF:000006">
    <property type="entry name" value="ATP-binding cassette, sub-family C (CFTR/MRP), member 9"/>
    <property type="match status" value="1"/>
</dbReference>
<dbReference type="InterPro" id="IPR036640">
    <property type="entry name" value="ABC1_TM_sf"/>
</dbReference>
<dbReference type="PANTHER" id="PTHR24223">
    <property type="entry name" value="ATP-BINDING CASSETTE SUB-FAMILY C"/>
    <property type="match status" value="1"/>
</dbReference>
<dbReference type="GO" id="GO:0005524">
    <property type="term" value="F:ATP binding"/>
    <property type="evidence" value="ECO:0007669"/>
    <property type="project" value="UniProtKB-KW"/>
</dbReference>
<organism evidence="13 14">
    <name type="scientific">Podila minutissima</name>
    <dbReference type="NCBI Taxonomy" id="64525"/>
    <lineage>
        <taxon>Eukaryota</taxon>
        <taxon>Fungi</taxon>
        <taxon>Fungi incertae sedis</taxon>
        <taxon>Mucoromycota</taxon>
        <taxon>Mortierellomycotina</taxon>
        <taxon>Mortierellomycetes</taxon>
        <taxon>Mortierellales</taxon>
        <taxon>Mortierellaceae</taxon>
        <taxon>Podila</taxon>
    </lineage>
</organism>
<accession>A0A9P5SVU2</accession>
<evidence type="ECO:0000313" key="14">
    <source>
        <dbReference type="Proteomes" id="UP000696485"/>
    </source>
</evidence>
<feature type="transmembrane region" description="Helical" evidence="10">
    <location>
        <begin position="469"/>
        <end position="496"/>
    </location>
</feature>
<evidence type="ECO:0000256" key="9">
    <source>
        <dbReference type="SAM" id="MobiDB-lite"/>
    </source>
</evidence>
<dbReference type="Pfam" id="PF00664">
    <property type="entry name" value="ABC_membrane"/>
    <property type="match status" value="2"/>
</dbReference>
<evidence type="ECO:0000256" key="7">
    <source>
        <dbReference type="ARBA" id="ARBA00022989"/>
    </source>
</evidence>
<dbReference type="Gene3D" id="3.40.50.300">
    <property type="entry name" value="P-loop containing nucleotide triphosphate hydrolases"/>
    <property type="match status" value="2"/>
</dbReference>
<dbReference type="Pfam" id="PF00005">
    <property type="entry name" value="ABC_tran"/>
    <property type="match status" value="2"/>
</dbReference>
<dbReference type="FunFam" id="3.40.50.300:FF:000997">
    <property type="entry name" value="Multidrug resistance-associated protein 1"/>
    <property type="match status" value="1"/>
</dbReference>
<dbReference type="PROSITE" id="PS00211">
    <property type="entry name" value="ABC_TRANSPORTER_1"/>
    <property type="match status" value="2"/>
</dbReference>
<evidence type="ECO:0000256" key="10">
    <source>
        <dbReference type="SAM" id="Phobius"/>
    </source>
</evidence>
<feature type="transmembrane region" description="Helical" evidence="10">
    <location>
        <begin position="35"/>
        <end position="55"/>
    </location>
</feature>
<dbReference type="CDD" id="cd18580">
    <property type="entry name" value="ABC_6TM_ABCC_D2"/>
    <property type="match status" value="1"/>
</dbReference>
<dbReference type="SUPFAM" id="SSF52540">
    <property type="entry name" value="P-loop containing nucleoside triphosphate hydrolases"/>
    <property type="match status" value="3"/>
</dbReference>
<dbReference type="InterPro" id="IPR027417">
    <property type="entry name" value="P-loop_NTPase"/>
</dbReference>
<name>A0A9P5SVU2_9FUNG</name>
<dbReference type="CDD" id="cd03244">
    <property type="entry name" value="ABCC_MRP_domain2"/>
    <property type="match status" value="1"/>
</dbReference>
<evidence type="ECO:0000256" key="2">
    <source>
        <dbReference type="ARBA" id="ARBA00022448"/>
    </source>
</evidence>
<evidence type="ECO:0000256" key="5">
    <source>
        <dbReference type="ARBA" id="ARBA00022741"/>
    </source>
</evidence>
<dbReference type="InterPro" id="IPR050173">
    <property type="entry name" value="ABC_transporter_C-like"/>
</dbReference>
<keyword evidence="3 10" id="KW-0812">Transmembrane</keyword>
<evidence type="ECO:0000256" key="3">
    <source>
        <dbReference type="ARBA" id="ARBA00022692"/>
    </source>
</evidence>
<feature type="transmembrane region" description="Helical" evidence="10">
    <location>
        <begin position="952"/>
        <end position="972"/>
    </location>
</feature>
<feature type="region of interest" description="Disordered" evidence="9">
    <location>
        <begin position="885"/>
        <end position="912"/>
    </location>
</feature>
<gene>
    <name evidence="13" type="primary">ABCC1_1</name>
    <name evidence="13" type="ORF">BG006_001076</name>
</gene>
<dbReference type="InterPro" id="IPR044726">
    <property type="entry name" value="ABCC_6TM_D2"/>
</dbReference>
<feature type="transmembrane region" description="Helical" evidence="10">
    <location>
        <begin position="1095"/>
        <end position="1115"/>
    </location>
</feature>
<keyword evidence="4" id="KW-0677">Repeat</keyword>
<feature type="domain" description="ABC transmembrane type-1" evidence="12">
    <location>
        <begin position="953"/>
        <end position="1237"/>
    </location>
</feature>
<dbReference type="FunFam" id="3.40.50.300:FF:000163">
    <property type="entry name" value="Multidrug resistance-associated protein member 4"/>
    <property type="match status" value="1"/>
</dbReference>
<dbReference type="CDD" id="cd18579">
    <property type="entry name" value="ABC_6TM_ABCC_D1"/>
    <property type="match status" value="1"/>
</dbReference>
<feature type="transmembrane region" description="Helical" evidence="10">
    <location>
        <begin position="130"/>
        <end position="151"/>
    </location>
</feature>
<dbReference type="SUPFAM" id="SSF90123">
    <property type="entry name" value="ABC transporter transmembrane region"/>
    <property type="match status" value="2"/>
</dbReference>
<dbReference type="Gene3D" id="1.20.1560.10">
    <property type="entry name" value="ABC transporter type 1, transmembrane domain"/>
    <property type="match status" value="2"/>
</dbReference>
<evidence type="ECO:0000313" key="13">
    <source>
        <dbReference type="EMBL" id="KAF9337975.1"/>
    </source>
</evidence>
<dbReference type="PROSITE" id="PS50929">
    <property type="entry name" value="ABC_TM1F"/>
    <property type="match status" value="2"/>
</dbReference>
<keyword evidence="5" id="KW-0547">Nucleotide-binding</keyword>